<evidence type="ECO:0000256" key="1">
    <source>
        <dbReference type="SAM" id="MobiDB-lite"/>
    </source>
</evidence>
<organism evidence="3 4">
    <name type="scientific">Pisolithus tinctorius Marx 270</name>
    <dbReference type="NCBI Taxonomy" id="870435"/>
    <lineage>
        <taxon>Eukaryota</taxon>
        <taxon>Fungi</taxon>
        <taxon>Dikarya</taxon>
        <taxon>Basidiomycota</taxon>
        <taxon>Agaricomycotina</taxon>
        <taxon>Agaricomycetes</taxon>
        <taxon>Agaricomycetidae</taxon>
        <taxon>Boletales</taxon>
        <taxon>Sclerodermatineae</taxon>
        <taxon>Pisolithaceae</taxon>
        <taxon>Pisolithus</taxon>
    </lineage>
</organism>
<accession>A0A0C3KHG6</accession>
<dbReference type="InterPro" id="IPR010730">
    <property type="entry name" value="HET"/>
</dbReference>
<gene>
    <name evidence="3" type="ORF">M404DRAFT_996760</name>
</gene>
<evidence type="ECO:0000259" key="2">
    <source>
        <dbReference type="Pfam" id="PF06985"/>
    </source>
</evidence>
<evidence type="ECO:0000313" key="4">
    <source>
        <dbReference type="Proteomes" id="UP000054217"/>
    </source>
</evidence>
<dbReference type="SMART" id="SM00028">
    <property type="entry name" value="TPR"/>
    <property type="match status" value="5"/>
</dbReference>
<protein>
    <recommendedName>
        <fullName evidence="2">Heterokaryon incompatibility domain-containing protein</fullName>
    </recommendedName>
</protein>
<dbReference type="InParanoid" id="A0A0C3KHG6"/>
<proteinExistence type="predicted"/>
<dbReference type="Proteomes" id="UP000054217">
    <property type="component" value="Unassembled WGS sequence"/>
</dbReference>
<reference evidence="3 4" key="1">
    <citation type="submission" date="2014-04" db="EMBL/GenBank/DDBJ databases">
        <authorList>
            <consortium name="DOE Joint Genome Institute"/>
            <person name="Kuo A."/>
            <person name="Kohler A."/>
            <person name="Costa M.D."/>
            <person name="Nagy L.G."/>
            <person name="Floudas D."/>
            <person name="Copeland A."/>
            <person name="Barry K.W."/>
            <person name="Cichocki N."/>
            <person name="Veneault-Fourrey C."/>
            <person name="LaButti K."/>
            <person name="Lindquist E.A."/>
            <person name="Lipzen A."/>
            <person name="Lundell T."/>
            <person name="Morin E."/>
            <person name="Murat C."/>
            <person name="Sun H."/>
            <person name="Tunlid A."/>
            <person name="Henrissat B."/>
            <person name="Grigoriev I.V."/>
            <person name="Hibbett D.S."/>
            <person name="Martin F."/>
            <person name="Nordberg H.P."/>
            <person name="Cantor M.N."/>
            <person name="Hua S.X."/>
        </authorList>
    </citation>
    <scope>NUCLEOTIDE SEQUENCE [LARGE SCALE GENOMIC DNA]</scope>
    <source>
        <strain evidence="3 4">Marx 270</strain>
    </source>
</reference>
<feature type="compositionally biased region" description="Polar residues" evidence="1">
    <location>
        <begin position="1041"/>
        <end position="1052"/>
    </location>
</feature>
<dbReference type="EMBL" id="KN831955">
    <property type="protein sequence ID" value="KIO09042.1"/>
    <property type="molecule type" value="Genomic_DNA"/>
</dbReference>
<dbReference type="SUPFAM" id="SSF48452">
    <property type="entry name" value="TPR-like"/>
    <property type="match status" value="2"/>
</dbReference>
<reference evidence="4" key="2">
    <citation type="submission" date="2015-01" db="EMBL/GenBank/DDBJ databases">
        <title>Evolutionary Origins and Diversification of the Mycorrhizal Mutualists.</title>
        <authorList>
            <consortium name="DOE Joint Genome Institute"/>
            <consortium name="Mycorrhizal Genomics Consortium"/>
            <person name="Kohler A."/>
            <person name="Kuo A."/>
            <person name="Nagy L.G."/>
            <person name="Floudas D."/>
            <person name="Copeland A."/>
            <person name="Barry K.W."/>
            <person name="Cichocki N."/>
            <person name="Veneault-Fourrey C."/>
            <person name="LaButti K."/>
            <person name="Lindquist E.A."/>
            <person name="Lipzen A."/>
            <person name="Lundell T."/>
            <person name="Morin E."/>
            <person name="Murat C."/>
            <person name="Riley R."/>
            <person name="Ohm R."/>
            <person name="Sun H."/>
            <person name="Tunlid A."/>
            <person name="Henrissat B."/>
            <person name="Grigoriev I.V."/>
            <person name="Hibbett D.S."/>
            <person name="Martin F."/>
        </authorList>
    </citation>
    <scope>NUCLEOTIDE SEQUENCE [LARGE SCALE GENOMIC DNA]</scope>
    <source>
        <strain evidence="4">Marx 270</strain>
    </source>
</reference>
<feature type="domain" description="Heterokaryon incompatibility" evidence="2">
    <location>
        <begin position="785"/>
        <end position="876"/>
    </location>
</feature>
<dbReference type="Pfam" id="PF06985">
    <property type="entry name" value="HET"/>
    <property type="match status" value="1"/>
</dbReference>
<dbReference type="Pfam" id="PF13374">
    <property type="entry name" value="TPR_10"/>
    <property type="match status" value="1"/>
</dbReference>
<dbReference type="Gene3D" id="1.25.40.10">
    <property type="entry name" value="Tetratricopeptide repeat domain"/>
    <property type="match status" value="4"/>
</dbReference>
<feature type="region of interest" description="Disordered" evidence="1">
    <location>
        <begin position="1028"/>
        <end position="1052"/>
    </location>
</feature>
<sequence>MASTDDVSRKREKLERYPPGHDDRDVFLFNLADALYERYLNDGEIDDLNEAVTLYRAALELRPVENDTYRRSTSLNDLARCLSVRYDYQGAVDDLEEAITLARGALELRPPGHLHRNVTLCNLADALRKRFQKQAVMHDLDEAIELHRAALELLPSGHHYRSASLHQLAFCLSNRYENRGGVDDLDEVVTLRRAELELCPRGHPVHGESLHNLACDLRRRFAKMAAIRDLEESIVLLRPALELRPSGHPQRFSTLHELALCLSNRYDKLGTVDDLEEAIMRGRAALDLRPPGHANRDKPLHHLACDLRKRFIKQAAIRDLEEAIELHRAASELRSSGHPDRSSTLHELAFCLSKRYVTLGGVDDLHEAIKLGRAALEFRPSGHANRSESLHNLACDLRRRFAEQAAISGLQEAIELLRPALELRPTGHPDRSSTLYELAFCLSNRHDKQGLIDDLEEAITLGRAALELCPIGHPDRGAVLYILACNLWKKFQKQADMPELHRADFPDQAVSMICPSSRADVASSLFELSLHLWDQFQKQATMTDLDDAICLATYALELRLPHEDVSITRWVQRLAQGANPDEPVMLVQVADNLCVLVNCHRARFQTQHTIADLNEAITLYQHMLQLRPTGHPNRASSLHDLAQCLAERFRQQTAAADLDRAIALEQEALELLIRGDPGYDMSRRCLTAYIQMKINSQVAMTSPDPSGVTHFDIEQVIRNVAFETLRTAPTRLLHTPTGILCSRDAQVSHFMRSQQCKRLMSLCTTCDRAQQMGLIQASVSRYFLYITLSHRWGEGEPLLRDIEGRVIYDMPVRGGFRKLQAFCAVACELDYLWAWSDTCCIDKHSSAEVQETIGSMFVWYRKSALTIVYLSDISDTGSLGTSEWFRRGWTLQELLAPRTVLFYTQNWSLYKNLTSSNHKMDAAVLEELERTTRIESRFLTNFSPGMDDARSRLQWASLRRTTRPEDIAYSLFGIFNLHLPVLYGESAEDSLGRLLTEIISRSGDISVLDWVGEASSFHSCFPAHITSYETLPSPRPPPNAEEQTSTRSQKLSSFKELRNLTTSFLLQFPSRSLIPSSITPGLRMRSPDSYAPSDVYDFHSLNRVPLPRFLNRCLILPCIAHRVTAVQLTGEDPSGPSYRYKIQAYGLRPLQIALPDRLENATISQGALQLVRPWHSKGQSAVLDAASEEQLLLTLERPFNALLLTELPHSQHKRIASSTLITAQPINRASILKCKARIFSIV</sequence>
<dbReference type="HOGENOM" id="CLU_000288_138_6_1"/>
<dbReference type="PANTHER" id="PTHR10622">
    <property type="entry name" value="HET DOMAIN-CONTAINING PROTEIN"/>
    <property type="match status" value="1"/>
</dbReference>
<keyword evidence="4" id="KW-1185">Reference proteome</keyword>
<dbReference type="STRING" id="870435.A0A0C3KHG6"/>
<dbReference type="PANTHER" id="PTHR10622:SF10">
    <property type="entry name" value="HET DOMAIN-CONTAINING PROTEIN"/>
    <property type="match status" value="1"/>
</dbReference>
<dbReference type="InterPro" id="IPR011990">
    <property type="entry name" value="TPR-like_helical_dom_sf"/>
</dbReference>
<dbReference type="OrthoDB" id="9991317at2759"/>
<name>A0A0C3KHG6_PISTI</name>
<dbReference type="InterPro" id="IPR019734">
    <property type="entry name" value="TPR_rpt"/>
</dbReference>
<evidence type="ECO:0000313" key="3">
    <source>
        <dbReference type="EMBL" id="KIO09042.1"/>
    </source>
</evidence>
<dbReference type="AlphaFoldDB" id="A0A0C3KHG6"/>